<evidence type="ECO:0000313" key="2">
    <source>
        <dbReference type="Proteomes" id="UP001283361"/>
    </source>
</evidence>
<dbReference type="EMBL" id="JAWDGP010004364">
    <property type="protein sequence ID" value="KAK3764957.1"/>
    <property type="molecule type" value="Genomic_DNA"/>
</dbReference>
<dbReference type="AlphaFoldDB" id="A0AAE1DC37"/>
<gene>
    <name evidence="1" type="ORF">RRG08_052914</name>
</gene>
<protein>
    <submittedName>
        <fullName evidence="1">Uncharacterized protein</fullName>
    </submittedName>
</protein>
<feature type="non-terminal residue" evidence="1">
    <location>
        <position position="1"/>
    </location>
</feature>
<accession>A0AAE1DC37</accession>
<evidence type="ECO:0000313" key="1">
    <source>
        <dbReference type="EMBL" id="KAK3764957.1"/>
    </source>
</evidence>
<name>A0AAE1DC37_9GAST</name>
<dbReference type="Proteomes" id="UP001283361">
    <property type="component" value="Unassembled WGS sequence"/>
</dbReference>
<comment type="caution">
    <text evidence="1">The sequence shown here is derived from an EMBL/GenBank/DDBJ whole genome shotgun (WGS) entry which is preliminary data.</text>
</comment>
<keyword evidence="2" id="KW-1185">Reference proteome</keyword>
<sequence length="213" mass="23860">MKAAVFFRPMKEMSLRVSSCQVTSLRPCTSLELSGNKSRPRASLELSEQFGSGKKSSLSNKMAWYALLLLQFVYFWGVSAQSMTATKFESSFHCSRDYLVAGQDYTIIEYEVSGSNATYAFRNAFSGPLFYRTVTTCSHPIIWCHGFDLLTDACTDQTGKANRCSCLEVTKDSIYRFSLNLTAHTYNSKQTVWLGFEGPPQIASTVHVLPEVK</sequence>
<reference evidence="1" key="1">
    <citation type="journal article" date="2023" name="G3 (Bethesda)">
        <title>A reference genome for the long-term kleptoplast-retaining sea slug Elysia crispata morphotype clarki.</title>
        <authorList>
            <person name="Eastman K.E."/>
            <person name="Pendleton A.L."/>
            <person name="Shaikh M.A."/>
            <person name="Suttiyut T."/>
            <person name="Ogas R."/>
            <person name="Tomko P."/>
            <person name="Gavelis G."/>
            <person name="Widhalm J.R."/>
            <person name="Wisecaver J.H."/>
        </authorList>
    </citation>
    <scope>NUCLEOTIDE SEQUENCE</scope>
    <source>
        <strain evidence="1">ECLA1</strain>
    </source>
</reference>
<proteinExistence type="predicted"/>
<organism evidence="1 2">
    <name type="scientific">Elysia crispata</name>
    <name type="common">lettuce slug</name>
    <dbReference type="NCBI Taxonomy" id="231223"/>
    <lineage>
        <taxon>Eukaryota</taxon>
        <taxon>Metazoa</taxon>
        <taxon>Spiralia</taxon>
        <taxon>Lophotrochozoa</taxon>
        <taxon>Mollusca</taxon>
        <taxon>Gastropoda</taxon>
        <taxon>Heterobranchia</taxon>
        <taxon>Euthyneura</taxon>
        <taxon>Panpulmonata</taxon>
        <taxon>Sacoglossa</taxon>
        <taxon>Placobranchoidea</taxon>
        <taxon>Plakobranchidae</taxon>
        <taxon>Elysia</taxon>
    </lineage>
</organism>